<evidence type="ECO:0000313" key="3">
    <source>
        <dbReference type="Proteomes" id="UP000583944"/>
    </source>
</evidence>
<keyword evidence="1" id="KW-1133">Transmembrane helix</keyword>
<dbReference type="EMBL" id="JABDHM010000028">
    <property type="protein sequence ID" value="KAF5222343.1"/>
    <property type="molecule type" value="Genomic_DNA"/>
</dbReference>
<organism evidence="2 3">
    <name type="scientific">Trypanosoma cruzi</name>
    <dbReference type="NCBI Taxonomy" id="5693"/>
    <lineage>
        <taxon>Eukaryota</taxon>
        <taxon>Discoba</taxon>
        <taxon>Euglenozoa</taxon>
        <taxon>Kinetoplastea</taxon>
        <taxon>Metakinetoplastina</taxon>
        <taxon>Trypanosomatida</taxon>
        <taxon>Trypanosomatidae</taxon>
        <taxon>Trypanosoma</taxon>
        <taxon>Schizotrypanum</taxon>
    </lineage>
</organism>
<comment type="caution">
    <text evidence="2">The sequence shown here is derived from an EMBL/GenBank/DDBJ whole genome shotgun (WGS) entry which is preliminary data.</text>
</comment>
<evidence type="ECO:0008006" key="4">
    <source>
        <dbReference type="Google" id="ProtNLM"/>
    </source>
</evidence>
<feature type="transmembrane region" description="Helical" evidence="1">
    <location>
        <begin position="69"/>
        <end position="90"/>
    </location>
</feature>
<dbReference type="VEuPathDB" id="TriTrypDB:BCY84_13332"/>
<accession>A0A7J6Y726</accession>
<dbReference type="Proteomes" id="UP000583944">
    <property type="component" value="Unassembled WGS sequence"/>
</dbReference>
<evidence type="ECO:0000313" key="2">
    <source>
        <dbReference type="EMBL" id="KAF5222343.1"/>
    </source>
</evidence>
<reference evidence="2 3" key="1">
    <citation type="journal article" date="2019" name="Genome Biol. Evol.">
        <title>Nanopore Sequencing Significantly Improves Genome Assembly of the Protozoan Parasite Trypanosoma cruzi.</title>
        <authorList>
            <person name="Diaz-Viraque F."/>
            <person name="Pita S."/>
            <person name="Greif G."/>
            <person name="de Souza R.C.M."/>
            <person name="Iraola G."/>
            <person name="Robello C."/>
        </authorList>
    </citation>
    <scope>NUCLEOTIDE SEQUENCE [LARGE SCALE GENOMIC DNA]</scope>
    <source>
        <strain evidence="2 3">Berenice</strain>
    </source>
</reference>
<feature type="transmembrane region" description="Helical" evidence="1">
    <location>
        <begin position="154"/>
        <end position="181"/>
    </location>
</feature>
<feature type="transmembrane region" description="Helical" evidence="1">
    <location>
        <begin position="110"/>
        <end position="142"/>
    </location>
</feature>
<gene>
    <name evidence="2" type="ORF">ECC02_004624</name>
</gene>
<dbReference type="AlphaFoldDB" id="A0A7J6Y726"/>
<keyword evidence="1" id="KW-0472">Membrane</keyword>
<feature type="transmembrane region" description="Helical" evidence="1">
    <location>
        <begin position="40"/>
        <end position="62"/>
    </location>
</feature>
<feature type="transmembrane region" description="Helical" evidence="1">
    <location>
        <begin position="211"/>
        <end position="230"/>
    </location>
</feature>
<keyword evidence="1" id="KW-0812">Transmembrane</keyword>
<proteinExistence type="predicted"/>
<protein>
    <recommendedName>
        <fullName evidence="4">DUF2062 domain-containing protein</fullName>
    </recommendedName>
</protein>
<evidence type="ECO:0000256" key="1">
    <source>
        <dbReference type="SAM" id="Phobius"/>
    </source>
</evidence>
<sequence length="243" mass="27969">MVHRDFCWGHTVLPVHEKRKRNEEKRKSIRCQWLQVGDPFLLIFFFFFFLQPFVLFFFFFFFARRSFTIFIVVPIFFIFSSSPQCEDILLLMRPIKDAFFHRLVVPCRDLNFSCLMVALSAGIIGGVFPVPLLTSIVTLIICRVLRCRALEATLATTVNLLLAPLELFLVVPFACMAAFVLGGDTSQFTTAAIYHSAKLGFFDFLQTSFSLLMYSCLCWMALAVPLLYFIRGLQNRGNVANYE</sequence>
<name>A0A7J6Y726_TRYCR</name>
<dbReference type="VEuPathDB" id="TriTrypDB:ECC02_004624"/>